<accession>A0ACC1RYI9</accession>
<dbReference type="Proteomes" id="UP001148629">
    <property type="component" value="Unassembled WGS sequence"/>
</dbReference>
<reference evidence="1" key="1">
    <citation type="submission" date="2022-08" db="EMBL/GenBank/DDBJ databases">
        <title>Genome Sequence of Fusarium decemcellulare.</title>
        <authorList>
            <person name="Buettner E."/>
        </authorList>
    </citation>
    <scope>NUCLEOTIDE SEQUENCE</scope>
    <source>
        <strain evidence="1">Babe19</strain>
    </source>
</reference>
<dbReference type="EMBL" id="JANRMS010001423">
    <property type="protein sequence ID" value="KAJ3528342.1"/>
    <property type="molecule type" value="Genomic_DNA"/>
</dbReference>
<name>A0ACC1RYI9_9HYPO</name>
<gene>
    <name evidence="1" type="ORF">NM208_g10243</name>
</gene>
<protein>
    <submittedName>
        <fullName evidence="1">Uncharacterized protein</fullName>
    </submittedName>
</protein>
<evidence type="ECO:0000313" key="1">
    <source>
        <dbReference type="EMBL" id="KAJ3528342.1"/>
    </source>
</evidence>
<comment type="caution">
    <text evidence="1">The sequence shown here is derived from an EMBL/GenBank/DDBJ whole genome shotgun (WGS) entry which is preliminary data.</text>
</comment>
<sequence length="333" mass="37186">MVMLGSLPTEIVSKILECCDTSRDLAVLASTCRWLYDMTIPVLYDRQALENDYHVIFWAARNARIDTLQHVSRSHHMTLDGLRNPFNTFTTSKYRYDTNFGHWNHQIRCGWFWSPLHEAVAKGHVETVQFLLDQGVDIDAPSLSYHEERFPFEESCWTLDFGDRANFDVLPLATFTPLILSIFYKHEPVTQLLLRQGASTEIMVMRHEAPSGTTALHAAVASGNVPAIKMIIEGGHAGPNDLDAAGYPPLLWAALHAPKNQDAAPSLQALVDLGADPDYIVPSGITRDSRHSMVATLTKRGKPEAAKMLVTVGAKALSDEELKELENTAIMYW</sequence>
<evidence type="ECO:0000313" key="2">
    <source>
        <dbReference type="Proteomes" id="UP001148629"/>
    </source>
</evidence>
<keyword evidence="2" id="KW-1185">Reference proteome</keyword>
<organism evidence="1 2">
    <name type="scientific">Fusarium decemcellulare</name>
    <dbReference type="NCBI Taxonomy" id="57161"/>
    <lineage>
        <taxon>Eukaryota</taxon>
        <taxon>Fungi</taxon>
        <taxon>Dikarya</taxon>
        <taxon>Ascomycota</taxon>
        <taxon>Pezizomycotina</taxon>
        <taxon>Sordariomycetes</taxon>
        <taxon>Hypocreomycetidae</taxon>
        <taxon>Hypocreales</taxon>
        <taxon>Nectriaceae</taxon>
        <taxon>Fusarium</taxon>
        <taxon>Fusarium decemcellulare species complex</taxon>
    </lineage>
</organism>
<proteinExistence type="predicted"/>